<name>A0ABX3AHE4_9FIRM</name>
<sequence>MGNKYHPVSFSGEVETFRFFSPLSAEFFADCWGYPEGMPQKWYPYQLTAYEEEIREALGREHLEEEGDRGLAIYLHHKLLERKVYSMQPSVESWNGELWGVLEVQTFGMLSRGELEELKAEWRGQCSDGFGEGFEQRPVMIEDGELYISFWNPYSFQIQTEQELKGEQEQATGIQMGGP</sequence>
<organism evidence="1 2">
    <name type="scientific">Eisenbergiella tayi</name>
    <dbReference type="NCBI Taxonomy" id="1432052"/>
    <lineage>
        <taxon>Bacteria</taxon>
        <taxon>Bacillati</taxon>
        <taxon>Bacillota</taxon>
        <taxon>Clostridia</taxon>
        <taxon>Lachnospirales</taxon>
        <taxon>Lachnospiraceae</taxon>
        <taxon>Eisenbergiella</taxon>
    </lineage>
</organism>
<dbReference type="EMBL" id="MEHD01000022">
    <property type="protein sequence ID" value="ODR57126.1"/>
    <property type="molecule type" value="Genomic_DNA"/>
</dbReference>
<accession>A0ABX3AHE4</accession>
<evidence type="ECO:0000313" key="2">
    <source>
        <dbReference type="Proteomes" id="UP000094869"/>
    </source>
</evidence>
<comment type="caution">
    <text evidence="1">The sequence shown here is derived from an EMBL/GenBank/DDBJ whole genome shotgun (WGS) entry which is preliminary data.</text>
</comment>
<dbReference type="Proteomes" id="UP000094869">
    <property type="component" value="Unassembled WGS sequence"/>
</dbReference>
<keyword evidence="2" id="KW-1185">Reference proteome</keyword>
<reference evidence="1 2" key="1">
    <citation type="submission" date="2016-08" db="EMBL/GenBank/DDBJ databases">
        <title>Characterization of Isolates of Eisenbergiella tayi Derived from Blood Cultures, Using Whole Genome Sequencing.</title>
        <authorList>
            <person name="Bernier A.-M."/>
            <person name="Burdz T."/>
            <person name="Wiebe D."/>
            <person name="Bernard K."/>
        </authorList>
    </citation>
    <scope>NUCLEOTIDE SEQUENCE [LARGE SCALE GENOMIC DNA]</scope>
    <source>
        <strain evidence="1 2">NML120146</strain>
    </source>
</reference>
<evidence type="ECO:0000313" key="1">
    <source>
        <dbReference type="EMBL" id="ODR57126.1"/>
    </source>
</evidence>
<gene>
    <name evidence="1" type="ORF">BEI63_12740</name>
</gene>
<proteinExistence type="predicted"/>
<protein>
    <submittedName>
        <fullName evidence="1">Uncharacterized protein</fullName>
    </submittedName>
</protein>